<sequence>MSAPVTLINPFKVPADKLEAAIEYWEAHRDFMAQQPGYLSTQLHQSLDEGATYQLINVAIWQSEADFYQAAQKMRQALGHIQVEGLSGNPALYRVIRT</sequence>
<name>A0A6L7I0P0_9GAMM</name>
<gene>
    <name evidence="2" type="ORF">GNT65_15715</name>
</gene>
<reference evidence="2 3" key="1">
    <citation type="submission" date="2019-12" db="EMBL/GenBank/DDBJ databases">
        <title>Shewanella insulae sp. nov., isolated from a tidal flat.</title>
        <authorList>
            <person name="Yoon J.-H."/>
        </authorList>
    </citation>
    <scope>NUCLEOTIDE SEQUENCE [LARGE SCALE GENOMIC DNA]</scope>
    <source>
        <strain evidence="2 3">JBTF-M18</strain>
    </source>
</reference>
<dbReference type="AlphaFoldDB" id="A0A6L7I0P0"/>
<comment type="caution">
    <text evidence="2">The sequence shown here is derived from an EMBL/GenBank/DDBJ whole genome shotgun (WGS) entry which is preliminary data.</text>
</comment>
<protein>
    <submittedName>
        <fullName evidence="2">Antibiotic biosynthesis monooxygenase</fullName>
    </submittedName>
</protein>
<keyword evidence="3" id="KW-1185">Reference proteome</keyword>
<dbReference type="RefSeq" id="WP_160797879.1">
    <property type="nucleotide sequence ID" value="NZ_WRPA01000015.1"/>
</dbReference>
<accession>A0A6L7I0P0</accession>
<organism evidence="2 3">
    <name type="scientific">Shewanella insulae</name>
    <dbReference type="NCBI Taxonomy" id="2681496"/>
    <lineage>
        <taxon>Bacteria</taxon>
        <taxon>Pseudomonadati</taxon>
        <taxon>Pseudomonadota</taxon>
        <taxon>Gammaproteobacteria</taxon>
        <taxon>Alteromonadales</taxon>
        <taxon>Shewanellaceae</taxon>
        <taxon>Shewanella</taxon>
    </lineage>
</organism>
<evidence type="ECO:0000259" key="1">
    <source>
        <dbReference type="Pfam" id="PF03992"/>
    </source>
</evidence>
<dbReference type="InterPro" id="IPR011008">
    <property type="entry name" value="Dimeric_a/b-barrel"/>
</dbReference>
<dbReference type="GO" id="GO:0004497">
    <property type="term" value="F:monooxygenase activity"/>
    <property type="evidence" value="ECO:0007669"/>
    <property type="project" value="UniProtKB-KW"/>
</dbReference>
<dbReference type="EMBL" id="WRPA01000015">
    <property type="protein sequence ID" value="MXR70112.1"/>
    <property type="molecule type" value="Genomic_DNA"/>
</dbReference>
<dbReference type="Pfam" id="PF03992">
    <property type="entry name" value="ABM"/>
    <property type="match status" value="1"/>
</dbReference>
<dbReference type="InterPro" id="IPR007138">
    <property type="entry name" value="ABM_dom"/>
</dbReference>
<dbReference type="SUPFAM" id="SSF54909">
    <property type="entry name" value="Dimeric alpha+beta barrel"/>
    <property type="match status" value="1"/>
</dbReference>
<evidence type="ECO:0000313" key="2">
    <source>
        <dbReference type="EMBL" id="MXR70112.1"/>
    </source>
</evidence>
<dbReference type="Proteomes" id="UP000474778">
    <property type="component" value="Unassembled WGS sequence"/>
</dbReference>
<keyword evidence="2" id="KW-0560">Oxidoreductase</keyword>
<proteinExistence type="predicted"/>
<evidence type="ECO:0000313" key="3">
    <source>
        <dbReference type="Proteomes" id="UP000474778"/>
    </source>
</evidence>
<feature type="domain" description="ABM" evidence="1">
    <location>
        <begin position="4"/>
        <end position="70"/>
    </location>
</feature>
<dbReference type="Gene3D" id="3.30.70.100">
    <property type="match status" value="1"/>
</dbReference>
<keyword evidence="2" id="KW-0503">Monooxygenase</keyword>